<dbReference type="EMBL" id="JACIBY010000001">
    <property type="protein sequence ID" value="MBB3836847.1"/>
    <property type="molecule type" value="Genomic_DNA"/>
</dbReference>
<dbReference type="PROSITE" id="PS50943">
    <property type="entry name" value="HTH_CROC1"/>
    <property type="match status" value="1"/>
</dbReference>
<dbReference type="SUPFAM" id="SSF47413">
    <property type="entry name" value="lambda repressor-like DNA-binding domains"/>
    <property type="match status" value="1"/>
</dbReference>
<evidence type="ECO:0000259" key="1">
    <source>
        <dbReference type="PROSITE" id="PS50943"/>
    </source>
</evidence>
<comment type="caution">
    <text evidence="2">The sequence shown here is derived from an EMBL/GenBank/DDBJ whole genome shotgun (WGS) entry which is preliminary data.</text>
</comment>
<dbReference type="GO" id="GO:0003677">
    <property type="term" value="F:DNA binding"/>
    <property type="evidence" value="ECO:0007669"/>
    <property type="project" value="InterPro"/>
</dbReference>
<accession>A0A7W5ZJ40</accession>
<dbReference type="Pfam" id="PF01381">
    <property type="entry name" value="HTH_3"/>
    <property type="match status" value="1"/>
</dbReference>
<reference evidence="2 3" key="1">
    <citation type="submission" date="2020-08" db="EMBL/GenBank/DDBJ databases">
        <title>Genomic Encyclopedia of Type Strains, Phase IV (KMG-IV): sequencing the most valuable type-strain genomes for metagenomic binning, comparative biology and taxonomic classification.</title>
        <authorList>
            <person name="Goeker M."/>
        </authorList>
    </citation>
    <scope>NUCLEOTIDE SEQUENCE [LARGE SCALE GENOMIC DNA]</scope>
    <source>
        <strain evidence="2 3">DSM 17976</strain>
    </source>
</reference>
<dbReference type="Proteomes" id="UP000541352">
    <property type="component" value="Unassembled WGS sequence"/>
</dbReference>
<organism evidence="2 3">
    <name type="scientific">Runella defluvii</name>
    <dbReference type="NCBI Taxonomy" id="370973"/>
    <lineage>
        <taxon>Bacteria</taxon>
        <taxon>Pseudomonadati</taxon>
        <taxon>Bacteroidota</taxon>
        <taxon>Cytophagia</taxon>
        <taxon>Cytophagales</taxon>
        <taxon>Spirosomataceae</taxon>
        <taxon>Runella</taxon>
    </lineage>
</organism>
<dbReference type="CDD" id="cd00093">
    <property type="entry name" value="HTH_XRE"/>
    <property type="match status" value="1"/>
</dbReference>
<evidence type="ECO:0000313" key="3">
    <source>
        <dbReference type="Proteomes" id="UP000541352"/>
    </source>
</evidence>
<protein>
    <recommendedName>
        <fullName evidence="1">HTH cro/C1-type domain-containing protein</fullName>
    </recommendedName>
</protein>
<feature type="domain" description="HTH cro/C1-type" evidence="1">
    <location>
        <begin position="24"/>
        <end position="78"/>
    </location>
</feature>
<sequence length="506" mass="58931">MFYSSAHQVPLNQDNIRLVFGLKLKQLRLDKSLSLSDLSQRTGLSISYINEIEKGKKYPKSDKIIALSRALEVEYDSLVSIKLSKKLEPISELLQSNILTELPLDLFGIDPADLLEMLSDAPTKLSAFIGTLIEIARNYNMSVEQFYFSALRTYQEMYDNYFEDLEQEAEQFLAHYQVPEELILNDKYLADLLVKNYPYEIQFIDEKKYPELIGIRSMLVPRGDKLRLLVSPQLDANQRAFIYGRELGYQYMKLKNRLNTTHLVEAESFEQLLNNYKASYFASAIIIKGKVLAKKLSHFFEQPQFDGEALVQLIEYFHSTPESFCYRLSNILPKYFGISQLFFLRFNNFAGQNRFDLTKEMHIARKHNPHTVRDEHYCRRWVALTILQELADLQSKSQYQHTLCRMQISHYMDTQDEYFVVAFAKPMSPTPNLNVSVSMGIRLDNNVRAKIKFLNNADIPKREVNETCERCPSFDCKERMAAPTVLQRKRKNEAIRKAMLQLSGEQ</sequence>
<dbReference type="SMART" id="SM00530">
    <property type="entry name" value="HTH_XRE"/>
    <property type="match status" value="1"/>
</dbReference>
<dbReference type="Gene3D" id="1.10.260.40">
    <property type="entry name" value="lambda repressor-like DNA-binding domains"/>
    <property type="match status" value="1"/>
</dbReference>
<dbReference type="AlphaFoldDB" id="A0A7W5ZJ40"/>
<name>A0A7W5ZJ40_9BACT</name>
<dbReference type="RefSeq" id="WP_221225538.1">
    <property type="nucleotide sequence ID" value="NZ_JACIBY010000001.1"/>
</dbReference>
<keyword evidence="3" id="KW-1185">Reference proteome</keyword>
<proteinExistence type="predicted"/>
<gene>
    <name evidence="2" type="ORF">FHS57_000829</name>
</gene>
<dbReference type="InterPro" id="IPR010982">
    <property type="entry name" value="Lambda_DNA-bd_dom_sf"/>
</dbReference>
<dbReference type="InterPro" id="IPR001387">
    <property type="entry name" value="Cro/C1-type_HTH"/>
</dbReference>
<evidence type="ECO:0000313" key="2">
    <source>
        <dbReference type="EMBL" id="MBB3836847.1"/>
    </source>
</evidence>